<dbReference type="SUPFAM" id="SSF52540">
    <property type="entry name" value="P-loop containing nucleoside triphosphate hydrolases"/>
    <property type="match status" value="1"/>
</dbReference>
<evidence type="ECO:0000256" key="5">
    <source>
        <dbReference type="ARBA" id="ARBA00022679"/>
    </source>
</evidence>
<keyword evidence="4 11" id="KW-0028">Amino-acid biosynthesis</keyword>
<evidence type="ECO:0000256" key="7">
    <source>
        <dbReference type="ARBA" id="ARBA00022777"/>
    </source>
</evidence>
<keyword evidence="9 11" id="KW-0057">Aromatic amino acid biosynthesis</keyword>
<dbReference type="Gene3D" id="3.40.50.300">
    <property type="entry name" value="P-loop containing nucleotide triphosphate hydrolases"/>
    <property type="match status" value="1"/>
</dbReference>
<comment type="catalytic activity">
    <reaction evidence="10 11">
        <text>shikimate + ATP = 3-phosphoshikimate + ADP + H(+)</text>
        <dbReference type="Rhea" id="RHEA:13121"/>
        <dbReference type="ChEBI" id="CHEBI:15378"/>
        <dbReference type="ChEBI" id="CHEBI:30616"/>
        <dbReference type="ChEBI" id="CHEBI:36208"/>
        <dbReference type="ChEBI" id="CHEBI:145989"/>
        <dbReference type="ChEBI" id="CHEBI:456216"/>
        <dbReference type="EC" id="2.7.1.71"/>
    </reaction>
</comment>
<evidence type="ECO:0000256" key="6">
    <source>
        <dbReference type="ARBA" id="ARBA00022741"/>
    </source>
</evidence>
<comment type="caution">
    <text evidence="11">Lacks conserved residue(s) required for the propagation of feature annotation.</text>
</comment>
<dbReference type="STRING" id="1090615.SAMN04515671_0415"/>
<feature type="binding site" evidence="11">
    <location>
        <position position="102"/>
    </location>
    <ligand>
        <name>substrate</name>
    </ligand>
</feature>
<keyword evidence="11" id="KW-0479">Metal-binding</keyword>
<accession>A0A1H0I8V6</accession>
<keyword evidence="5 11" id="KW-0808">Transferase</keyword>
<evidence type="ECO:0000256" key="10">
    <source>
        <dbReference type="ARBA" id="ARBA00048567"/>
    </source>
</evidence>
<evidence type="ECO:0000256" key="12">
    <source>
        <dbReference type="SAM" id="MobiDB-lite"/>
    </source>
</evidence>
<dbReference type="GO" id="GO:0000287">
    <property type="term" value="F:magnesium ion binding"/>
    <property type="evidence" value="ECO:0007669"/>
    <property type="project" value="UniProtKB-UniRule"/>
</dbReference>
<dbReference type="InterPro" id="IPR031322">
    <property type="entry name" value="Shikimate/glucono_kinase"/>
</dbReference>
<evidence type="ECO:0000256" key="8">
    <source>
        <dbReference type="ARBA" id="ARBA00022840"/>
    </source>
</evidence>
<dbReference type="Proteomes" id="UP000198741">
    <property type="component" value="Chromosome I"/>
</dbReference>
<dbReference type="GO" id="GO:0005829">
    <property type="term" value="C:cytosol"/>
    <property type="evidence" value="ECO:0007669"/>
    <property type="project" value="TreeGrafter"/>
</dbReference>
<reference evidence="13 14" key="1">
    <citation type="submission" date="2016-10" db="EMBL/GenBank/DDBJ databases">
        <authorList>
            <person name="de Groot N.N."/>
        </authorList>
    </citation>
    <scope>NUCLEOTIDE SEQUENCE [LARGE SCALE GENOMIC DNA]</scope>
    <source>
        <strain evidence="14">P4-7,KCTC 19426,CECT 7604</strain>
    </source>
</reference>
<dbReference type="PROSITE" id="PS01128">
    <property type="entry name" value="SHIKIMATE_KINASE"/>
    <property type="match status" value="1"/>
</dbReference>
<feature type="binding site" evidence="11">
    <location>
        <position position="180"/>
    </location>
    <ligand>
        <name>substrate</name>
    </ligand>
</feature>
<evidence type="ECO:0000256" key="1">
    <source>
        <dbReference type="ARBA" id="ARBA00004842"/>
    </source>
</evidence>
<feature type="region of interest" description="Disordered" evidence="12">
    <location>
        <begin position="1"/>
        <end position="40"/>
    </location>
</feature>
<evidence type="ECO:0000256" key="9">
    <source>
        <dbReference type="ARBA" id="ARBA00023141"/>
    </source>
</evidence>
<feature type="binding site" evidence="11">
    <location>
        <position position="60"/>
    </location>
    <ligand>
        <name>Mg(2+)</name>
        <dbReference type="ChEBI" id="CHEBI:18420"/>
    </ligand>
</feature>
<dbReference type="PANTHER" id="PTHR21087:SF16">
    <property type="entry name" value="SHIKIMATE KINASE 1, CHLOROPLASTIC"/>
    <property type="match status" value="1"/>
</dbReference>
<comment type="similarity">
    <text evidence="2 11">Belongs to the shikimate kinase family.</text>
</comment>
<protein>
    <recommendedName>
        <fullName evidence="3 11">Shikimate kinase</fullName>
        <shortName evidence="11">SK</shortName>
        <ecNumber evidence="3 11">2.7.1.71</ecNumber>
    </recommendedName>
</protein>
<feature type="binding site" evidence="11">
    <location>
        <begin position="56"/>
        <end position="61"/>
    </location>
    <ligand>
        <name>ATP</name>
        <dbReference type="ChEBI" id="CHEBI:30616"/>
    </ligand>
</feature>
<feature type="binding site" evidence="11">
    <location>
        <position position="124"/>
    </location>
    <ligand>
        <name>substrate</name>
    </ligand>
</feature>
<dbReference type="UniPathway" id="UPA00053">
    <property type="reaction ID" value="UER00088"/>
</dbReference>
<keyword evidence="7 11" id="KW-0418">Kinase</keyword>
<evidence type="ECO:0000313" key="13">
    <source>
        <dbReference type="EMBL" id="SDO27894.1"/>
    </source>
</evidence>
<feature type="binding site" evidence="11">
    <location>
        <position position="78"/>
    </location>
    <ligand>
        <name>substrate</name>
    </ligand>
</feature>
<comment type="cofactor">
    <cofactor evidence="11">
        <name>Mg(2+)</name>
        <dbReference type="ChEBI" id="CHEBI:18420"/>
    </cofactor>
    <text evidence="11">Binds 1 Mg(2+) ion per subunit.</text>
</comment>
<dbReference type="InterPro" id="IPR023000">
    <property type="entry name" value="Shikimate_kinase_CS"/>
</dbReference>
<evidence type="ECO:0000256" key="11">
    <source>
        <dbReference type="HAMAP-Rule" id="MF_00109"/>
    </source>
</evidence>
<dbReference type="InterPro" id="IPR000623">
    <property type="entry name" value="Shikimate_kinase/TSH1"/>
</dbReference>
<keyword evidence="11" id="KW-0963">Cytoplasm</keyword>
<keyword evidence="14" id="KW-1185">Reference proteome</keyword>
<dbReference type="Pfam" id="PF01202">
    <property type="entry name" value="SKI"/>
    <property type="match status" value="1"/>
</dbReference>
<dbReference type="EC" id="2.7.1.71" evidence="3 11"/>
<name>A0A1H0I8V6_9ACTN</name>
<dbReference type="GO" id="GO:0004765">
    <property type="term" value="F:shikimate kinase activity"/>
    <property type="evidence" value="ECO:0007669"/>
    <property type="project" value="UniProtKB-UniRule"/>
</dbReference>
<evidence type="ECO:0000256" key="2">
    <source>
        <dbReference type="ARBA" id="ARBA00006997"/>
    </source>
</evidence>
<comment type="subcellular location">
    <subcellularLocation>
        <location evidence="11">Cytoplasm</location>
    </subcellularLocation>
</comment>
<feature type="binding site" evidence="11">
    <location>
        <position position="161"/>
    </location>
    <ligand>
        <name>ATP</name>
        <dbReference type="ChEBI" id="CHEBI:30616"/>
    </ligand>
</feature>
<dbReference type="RefSeq" id="WP_231988312.1">
    <property type="nucleotide sequence ID" value="NZ_LT629710.1"/>
</dbReference>
<keyword evidence="8 11" id="KW-0067">ATP-binding</keyword>
<comment type="subunit">
    <text evidence="11">Monomer.</text>
</comment>
<comment type="function">
    <text evidence="11">Catalyzes the specific phosphorylation of the 3-hydroxyl group of shikimic acid using ATP as a cosubstrate.</text>
</comment>
<evidence type="ECO:0000256" key="4">
    <source>
        <dbReference type="ARBA" id="ARBA00022605"/>
    </source>
</evidence>
<dbReference type="GO" id="GO:0005524">
    <property type="term" value="F:ATP binding"/>
    <property type="evidence" value="ECO:0007669"/>
    <property type="project" value="UniProtKB-UniRule"/>
</dbReference>
<comment type="pathway">
    <text evidence="1 11">Metabolic intermediate biosynthesis; chorismate biosynthesis; chorismate from D-erythrose 4-phosphate and phosphoenolpyruvate: step 5/7.</text>
</comment>
<dbReference type="AlphaFoldDB" id="A0A1H0I8V6"/>
<dbReference type="HAMAP" id="MF_00109">
    <property type="entry name" value="Shikimate_kinase"/>
    <property type="match status" value="1"/>
</dbReference>
<evidence type="ECO:0000256" key="3">
    <source>
        <dbReference type="ARBA" id="ARBA00012154"/>
    </source>
</evidence>
<dbReference type="PANTHER" id="PTHR21087">
    <property type="entry name" value="SHIKIMATE KINASE"/>
    <property type="match status" value="1"/>
</dbReference>
<dbReference type="InterPro" id="IPR027417">
    <property type="entry name" value="P-loop_NTPase"/>
</dbReference>
<sequence length="213" mass="22414">MSDPTVRPGPGSASDRARAMARREAPDAQSEASAERDDTLAGAVDRPAVVLIGPPGSGKSSVGAAIARATGLALRDTDNDIEQMAGKSIPDIFTQDGEPHFRDLERTAVRRALGEHRGVLALGGGAILAPETRAILAGAPVVFLSLSMSTGVRRTGLASNRPLLAGLNPRATYKALLDARLPLYREIARHEVETDNLSVAEVARIIIEKLELA</sequence>
<keyword evidence="11" id="KW-0460">Magnesium</keyword>
<gene>
    <name evidence="11" type="primary">aroK</name>
    <name evidence="13" type="ORF">SAMN04515671_0415</name>
</gene>
<proteinExistence type="inferred from homology"/>
<keyword evidence="6 11" id="KW-0547">Nucleotide-binding</keyword>
<evidence type="ECO:0000313" key="14">
    <source>
        <dbReference type="Proteomes" id="UP000198741"/>
    </source>
</evidence>
<dbReference type="GO" id="GO:0008652">
    <property type="term" value="P:amino acid biosynthetic process"/>
    <property type="evidence" value="ECO:0007669"/>
    <property type="project" value="UniProtKB-KW"/>
</dbReference>
<organism evidence="13 14">
    <name type="scientific">Nakamurella panacisegetis</name>
    <dbReference type="NCBI Taxonomy" id="1090615"/>
    <lineage>
        <taxon>Bacteria</taxon>
        <taxon>Bacillati</taxon>
        <taxon>Actinomycetota</taxon>
        <taxon>Actinomycetes</taxon>
        <taxon>Nakamurellales</taxon>
        <taxon>Nakamurellaceae</taxon>
        <taxon>Nakamurella</taxon>
    </lineage>
</organism>
<dbReference type="GO" id="GO:0009073">
    <property type="term" value="P:aromatic amino acid family biosynthetic process"/>
    <property type="evidence" value="ECO:0007669"/>
    <property type="project" value="UniProtKB-KW"/>
</dbReference>
<dbReference type="GO" id="GO:0009423">
    <property type="term" value="P:chorismate biosynthetic process"/>
    <property type="evidence" value="ECO:0007669"/>
    <property type="project" value="UniProtKB-UniRule"/>
</dbReference>
<dbReference type="PRINTS" id="PR01100">
    <property type="entry name" value="SHIKIMTKNASE"/>
</dbReference>
<dbReference type="CDD" id="cd00464">
    <property type="entry name" value="SK"/>
    <property type="match status" value="1"/>
</dbReference>
<feature type="compositionally biased region" description="Basic and acidic residues" evidence="12">
    <location>
        <begin position="15"/>
        <end position="26"/>
    </location>
</feature>
<dbReference type="EMBL" id="LT629710">
    <property type="protein sequence ID" value="SDO27894.1"/>
    <property type="molecule type" value="Genomic_DNA"/>
</dbReference>